<evidence type="ECO:0000256" key="14">
    <source>
        <dbReference type="SAM" id="MobiDB-lite"/>
    </source>
</evidence>
<keyword evidence="11" id="KW-0325">Glycoprotein</keyword>
<dbReference type="Pfam" id="PF00530">
    <property type="entry name" value="SRCR"/>
    <property type="match status" value="1"/>
</dbReference>
<protein>
    <recommendedName>
        <fullName evidence="12">T-cell surface glycoprotein CD5</fullName>
    </recommendedName>
</protein>
<keyword evidence="6" id="KW-0677">Repeat</keyword>
<dbReference type="PANTHER" id="PTHR47309">
    <property type="entry name" value="T-CELL SURFACE GLYCOPROTEIN CD5"/>
    <property type="match status" value="1"/>
</dbReference>
<evidence type="ECO:0000256" key="11">
    <source>
        <dbReference type="ARBA" id="ARBA00023180"/>
    </source>
</evidence>
<keyword evidence="10" id="KW-0675">Receptor</keyword>
<evidence type="ECO:0000259" key="16">
    <source>
        <dbReference type="PROSITE" id="PS50287"/>
    </source>
</evidence>
<dbReference type="FunFam" id="3.10.250.10:FF:000030">
    <property type="entry name" value="T-cell surface glycoprotein CD5"/>
    <property type="match status" value="1"/>
</dbReference>
<keyword evidence="2" id="KW-1003">Cell membrane</keyword>
<keyword evidence="3" id="KW-0597">Phosphoprotein</keyword>
<feature type="compositionally biased region" description="Polar residues" evidence="14">
    <location>
        <begin position="517"/>
        <end position="526"/>
    </location>
</feature>
<gene>
    <name evidence="17" type="ORF">E5288_WYG012201</name>
</gene>
<sequence length="537" mass="59071">MLCRRSTIGTAPGLGTLERETQGQTPSTWAPSLRRLRREEAAPMGSQHLPLAALYLLELLVTSCLGGLKVEARGLAMRLSGSGSRCQGRLEVSNGTEWYAVHSQSWGQVLLNQPLWKFSKLCQELQCRDPLFLFPSRHFKEGQFRKLITCHGQLGSFSNCSLKRGPQMDSLALFCLEPPRTTAPPTTSPPTTTPEPTAPPRFQLVAEPGGLRCAGVVEFYSGGLGGTIGIEPQNDIKDLGQLICAALQCGSFLKPLPETEEAQTQKPEGQRPLPIRWEIQNPKCTSLEQCFRKVQPWVGGQALGLICSDFQPKVQSRLVGGSDVCEGSVEVRSGKGQKWDMLCDDSWAKGTARWEEVCREQQCGNVSSYRGLDPSEKTLGGFYCPPGILSRCHKLEEKKSHCKRVFVTCQNSSRAGLGAGAVMSIILALVLLAVLLVVCGPLAYKKVVKKFRQKKQRQWIGPTGMNQNMSFHRNHTVTVRSQVENATASHVENEYSQPPRNSQISAYPALEGALHRISTQPDNSSDSDYELHGAQRL</sequence>
<dbReference type="PROSITE" id="PS50287">
    <property type="entry name" value="SRCR_2"/>
    <property type="match status" value="3"/>
</dbReference>
<evidence type="ECO:0000313" key="17">
    <source>
        <dbReference type="EMBL" id="MXQ88819.1"/>
    </source>
</evidence>
<organism evidence="17 18">
    <name type="scientific">Bos mutus</name>
    <name type="common">wild yak</name>
    <dbReference type="NCBI Taxonomy" id="72004"/>
    <lineage>
        <taxon>Eukaryota</taxon>
        <taxon>Metazoa</taxon>
        <taxon>Chordata</taxon>
        <taxon>Craniata</taxon>
        <taxon>Vertebrata</taxon>
        <taxon>Euteleostomi</taxon>
        <taxon>Mammalia</taxon>
        <taxon>Eutheria</taxon>
        <taxon>Laurasiatheria</taxon>
        <taxon>Artiodactyla</taxon>
        <taxon>Ruminantia</taxon>
        <taxon>Pecora</taxon>
        <taxon>Bovidae</taxon>
        <taxon>Bovinae</taxon>
        <taxon>Bos</taxon>
    </lineage>
</organism>
<evidence type="ECO:0000256" key="7">
    <source>
        <dbReference type="ARBA" id="ARBA00022989"/>
    </source>
</evidence>
<evidence type="ECO:0000256" key="6">
    <source>
        <dbReference type="ARBA" id="ARBA00022737"/>
    </source>
</evidence>
<evidence type="ECO:0000256" key="5">
    <source>
        <dbReference type="ARBA" id="ARBA00022729"/>
    </source>
</evidence>
<name>A0A6B0RF83_9CETA</name>
<feature type="domain" description="SRCR" evidence="16">
    <location>
        <begin position="77"/>
        <end position="160"/>
    </location>
</feature>
<evidence type="ECO:0000256" key="13">
    <source>
        <dbReference type="PROSITE-ProRule" id="PRU00196"/>
    </source>
</evidence>
<dbReference type="PANTHER" id="PTHR47309:SF1">
    <property type="entry name" value="T-CELL SURFACE GLYCOPROTEIN CD5"/>
    <property type="match status" value="1"/>
</dbReference>
<evidence type="ECO:0000256" key="1">
    <source>
        <dbReference type="ARBA" id="ARBA00004251"/>
    </source>
</evidence>
<feature type="domain" description="SRCR" evidence="16">
    <location>
        <begin position="202"/>
        <end position="308"/>
    </location>
</feature>
<evidence type="ECO:0000256" key="15">
    <source>
        <dbReference type="SAM" id="Phobius"/>
    </source>
</evidence>
<evidence type="ECO:0000256" key="10">
    <source>
        <dbReference type="ARBA" id="ARBA00023170"/>
    </source>
</evidence>
<evidence type="ECO:0000313" key="18">
    <source>
        <dbReference type="Proteomes" id="UP000322234"/>
    </source>
</evidence>
<dbReference type="InterPro" id="IPR001190">
    <property type="entry name" value="SRCR"/>
</dbReference>
<dbReference type="GO" id="GO:0005886">
    <property type="term" value="C:plasma membrane"/>
    <property type="evidence" value="ECO:0007669"/>
    <property type="project" value="UniProtKB-SubCell"/>
</dbReference>
<evidence type="ECO:0000256" key="2">
    <source>
        <dbReference type="ARBA" id="ARBA00022475"/>
    </source>
</evidence>
<evidence type="ECO:0000256" key="9">
    <source>
        <dbReference type="ARBA" id="ARBA00023157"/>
    </source>
</evidence>
<keyword evidence="8 15" id="KW-0472">Membrane</keyword>
<dbReference type="PRINTS" id="PR00258">
    <property type="entry name" value="SPERACTRCPTR"/>
</dbReference>
<evidence type="ECO:0000256" key="3">
    <source>
        <dbReference type="ARBA" id="ARBA00022553"/>
    </source>
</evidence>
<dbReference type="Gene3D" id="3.10.250.10">
    <property type="entry name" value="SRCR-like domain"/>
    <property type="match status" value="2"/>
</dbReference>
<dbReference type="FunFam" id="3.10.250.10:FF:000028">
    <property type="entry name" value="T-cell surface glycoprotein CD5"/>
    <property type="match status" value="1"/>
</dbReference>
<keyword evidence="7 15" id="KW-1133">Transmembrane helix</keyword>
<dbReference type="Proteomes" id="UP000322234">
    <property type="component" value="Unassembled WGS sequence"/>
</dbReference>
<dbReference type="EMBL" id="VBQZ03000050">
    <property type="protein sequence ID" value="MXQ88819.1"/>
    <property type="molecule type" value="Genomic_DNA"/>
</dbReference>
<dbReference type="InterPro" id="IPR036772">
    <property type="entry name" value="SRCR-like_dom_sf"/>
</dbReference>
<keyword evidence="18" id="KW-1185">Reference proteome</keyword>
<feature type="transmembrane region" description="Helical" evidence="15">
    <location>
        <begin position="417"/>
        <end position="444"/>
    </location>
</feature>
<comment type="caution">
    <text evidence="13">Lacks conserved residue(s) required for the propagation of feature annotation.</text>
</comment>
<keyword evidence="9 13" id="KW-1015">Disulfide bond</keyword>
<evidence type="ECO:0000256" key="4">
    <source>
        <dbReference type="ARBA" id="ARBA00022692"/>
    </source>
</evidence>
<dbReference type="SMART" id="SM00202">
    <property type="entry name" value="SR"/>
    <property type="match status" value="2"/>
</dbReference>
<evidence type="ECO:0000256" key="12">
    <source>
        <dbReference type="ARBA" id="ARBA00068568"/>
    </source>
</evidence>
<feature type="domain" description="SRCR" evidence="16">
    <location>
        <begin position="316"/>
        <end position="410"/>
    </location>
</feature>
<comment type="caution">
    <text evidence="17">The sequence shown here is derived from an EMBL/GenBank/DDBJ whole genome shotgun (WGS) entry which is preliminary data.</text>
</comment>
<dbReference type="AlphaFoldDB" id="A0A6B0RF83"/>
<reference evidence="17" key="1">
    <citation type="submission" date="2019-10" db="EMBL/GenBank/DDBJ databases">
        <title>The sequence and de novo assembly of the wild yak genome.</title>
        <authorList>
            <person name="Liu Y."/>
        </authorList>
    </citation>
    <scope>NUCLEOTIDE SEQUENCE [LARGE SCALE GENOMIC DNA]</scope>
    <source>
        <strain evidence="17">WY2019</strain>
    </source>
</reference>
<comment type="subcellular location">
    <subcellularLocation>
        <location evidence="1">Cell membrane</location>
        <topology evidence="1">Single-pass type I membrane protein</topology>
    </subcellularLocation>
</comment>
<proteinExistence type="predicted"/>
<dbReference type="SUPFAM" id="SSF56487">
    <property type="entry name" value="SRCR-like"/>
    <property type="match status" value="2"/>
</dbReference>
<dbReference type="GO" id="GO:0031295">
    <property type="term" value="P:T cell costimulation"/>
    <property type="evidence" value="ECO:0007669"/>
    <property type="project" value="TreeGrafter"/>
</dbReference>
<accession>A0A6B0RF83</accession>
<evidence type="ECO:0000256" key="8">
    <source>
        <dbReference type="ARBA" id="ARBA00023136"/>
    </source>
</evidence>
<keyword evidence="5" id="KW-0732">Signal</keyword>
<feature type="region of interest" description="Disordered" evidence="14">
    <location>
        <begin position="517"/>
        <end position="537"/>
    </location>
</feature>
<dbReference type="PRINTS" id="PR01409">
    <property type="entry name" value="TCELLCD5"/>
</dbReference>
<dbReference type="InterPro" id="IPR003566">
    <property type="entry name" value="Tcell_CD5"/>
</dbReference>
<keyword evidence="4 15" id="KW-0812">Transmembrane</keyword>
<feature type="disulfide bond" evidence="13">
    <location>
        <begin position="150"/>
        <end position="160"/>
    </location>
</feature>